<name>A0ABS6KJ01_9MYCO</name>
<feature type="compositionally biased region" description="Basic and acidic residues" evidence="1">
    <location>
        <begin position="498"/>
        <end position="519"/>
    </location>
</feature>
<keyword evidence="3" id="KW-1185">Reference proteome</keyword>
<gene>
    <name evidence="2" type="ORF">FR943_06815</name>
</gene>
<comment type="caution">
    <text evidence="2">The sequence shown here is derived from an EMBL/GenBank/DDBJ whole genome shotgun (WGS) entry which is preliminary data.</text>
</comment>
<feature type="region of interest" description="Disordered" evidence="1">
    <location>
        <begin position="489"/>
        <end position="528"/>
    </location>
</feature>
<protein>
    <recommendedName>
        <fullName evidence="4">Alpha-mannosidase</fullName>
    </recommendedName>
</protein>
<evidence type="ECO:0008006" key="4">
    <source>
        <dbReference type="Google" id="ProtNLM"/>
    </source>
</evidence>
<evidence type="ECO:0000313" key="2">
    <source>
        <dbReference type="EMBL" id="MBU9763552.1"/>
    </source>
</evidence>
<dbReference type="EMBL" id="VOMB01000010">
    <property type="protein sequence ID" value="MBU9763552.1"/>
    <property type="molecule type" value="Genomic_DNA"/>
</dbReference>
<proteinExistence type="predicted"/>
<organism evidence="2 3">
    <name type="scientific">[Mycobacterium] fortunisiensis</name>
    <dbReference type="NCBI Taxonomy" id="2600579"/>
    <lineage>
        <taxon>Bacteria</taxon>
        <taxon>Bacillati</taxon>
        <taxon>Actinomycetota</taxon>
        <taxon>Actinomycetes</taxon>
        <taxon>Mycobacteriales</taxon>
        <taxon>Mycobacteriaceae</taxon>
        <taxon>Mycolicibacterium</taxon>
    </lineage>
</organism>
<evidence type="ECO:0000313" key="3">
    <source>
        <dbReference type="Proteomes" id="UP000812982"/>
    </source>
</evidence>
<dbReference type="Proteomes" id="UP000812982">
    <property type="component" value="Unassembled WGS sequence"/>
</dbReference>
<dbReference type="RefSeq" id="WP_217155592.1">
    <property type="nucleotide sequence ID" value="NZ_VOMB01000010.1"/>
</dbReference>
<sequence length="1422" mass="156281">MATENVIWTLLPNGVDRDADQLRSTIFVTPRLRTGGGCEPLDAFPLFRHWPDTVANLEFVAEVDGVGTFDLTPDPGPLGVPDPPTWELLFGGHVHVDEPVVQEFGDRRLYSYPADAVAQQVLSLYATVGSQNPTEFPSVQDPVLGALADDLGRIGDYRSGDHDMIERMFHGRNHVPWAVLNSEPNAVRQRSFVLANRFYDRYDRGERLRGRDDYHPAAVPTPPPDRPGLDFHSYVAALGDYPALLRRLALAIDVRMPADAALAGEHRYRLIVRGDAVDWMNAPTATPWMNYQYYDHRFFLPRQRPGGRTDIQDGQLLLQSDFYAVHQIDIDGSALKATNTASTIARRRDLVSEQGATMASTTSSLPALRGGGLTIVRRDAAAHVANQFSQTSVNADAERNGISMQLWADDVIRGYRYDAERDGNRDFRSLVERVGSYRYHRDSGEVVPLDVSPDEGFVKGSSTTAVPGDQDLYLHEAVASWSGWSMVAPRPGAGLTPQDEKNAGRSPREQNELDGRAPLDKGLPLETSFRAAPGSLPALRYGSSYRLRARTVDLAGNSVSREVIGDEHASAPTVFHRWEPVPAPAVLPRRKYGEGESQLRMVIRSTDGVNVADYLALPRVQELADHNVTGLPYLDRDDRWIVAPKTSQQMAELHGMFDEAIGSGDSAKIQQAFEIASRESGALPEVVEAEALSLPYLPDVSSRGIRFNRFFLDPEIYRRINWPSDTGAWWDRQPIRLTISDGPAPAPVTPAGNYAGPVWDEAGRVLSVHVPQAEMYTVRISSAVDAADLELQGMYELILANTVLPEDWNDRRHEALESRNWMLTPWIELTVVHAVEKPLADPVIAVEDAGMLRKRGETFCALDGVIANHAKSTGRLDIEAQWTEQVDDVKQDAPEDGVNGLGVRNLSSHVGDFLLEAFEDSCRVGRDDATNPTGQGNTHQLRHEFGDTRHRVATYHAVATTRFREYFPPKVIDGTEDGHSLIQRSGPETQLVVPSSRRPDPPEVAYVIPTFRWTDEPMPVRTSGGLGAQILLGQRRIRHGGGLRVYLRRPWYSSGDGELLGVVLQNQPWLTWPLDQRLGLEVELADQRSADDFVTKAAERGAVKLAGAAGAPLSERLLRGVGVSAAQLRGEVEGGQAKLLSGVAATLSPVIDILADVTQFGDPETLVTRVGADPVFGSATPSDGPYIHQFPLRTAVRSNLELEETNKAKVTVVGHTPKFDADRKLWYCDIELDAGASYQPFVRLGLCRYQPHSIDGQHLSRVVIGEFAQLLPERTATVRPLLGGRTSVSLRGPAGFGELGAGRTPAGSIALTRHVSATVQRLADGDDPDLAWATVGEPISMPPTVGAAGLGDVSWSGTLGAFTREDGWTYRVLLQEFEIHPTDDGDTEDPFEAAWQLRTGSVEFPNLRPVRQRLVYADTFAL</sequence>
<evidence type="ECO:0000256" key="1">
    <source>
        <dbReference type="SAM" id="MobiDB-lite"/>
    </source>
</evidence>
<accession>A0ABS6KJ01</accession>
<reference evidence="2 3" key="1">
    <citation type="journal article" date="2021" name="Sci. Rep.">
        <title>Phenotypic and genomic hallmarks of a novel, potentially pathogenic rapidly growing Mycobacterium species related to the Mycobacterium fortuitum complex.</title>
        <authorList>
            <person name="Gharbi R."/>
            <person name="Khanna V."/>
            <person name="Frigui W."/>
            <person name="Mhenni B."/>
            <person name="Brosch R."/>
            <person name="Mardassi H."/>
        </authorList>
    </citation>
    <scope>NUCLEOTIDE SEQUENCE [LARGE SCALE GENOMIC DNA]</scope>
    <source>
        <strain evidence="2 3">TNTM28</strain>
    </source>
</reference>